<evidence type="ECO:0000313" key="1">
    <source>
        <dbReference type="EMBL" id="CAE8592234.1"/>
    </source>
</evidence>
<dbReference type="AlphaFoldDB" id="A0A813DW61"/>
<reference evidence="1" key="1">
    <citation type="submission" date="2021-02" db="EMBL/GenBank/DDBJ databases">
        <authorList>
            <person name="Dougan E. K."/>
            <person name="Rhodes N."/>
            <person name="Thang M."/>
            <person name="Chan C."/>
        </authorList>
    </citation>
    <scope>NUCLEOTIDE SEQUENCE</scope>
</reference>
<dbReference type="EMBL" id="CAJNNV010005555">
    <property type="protein sequence ID" value="CAE8592234.1"/>
    <property type="molecule type" value="Genomic_DNA"/>
</dbReference>
<keyword evidence="2" id="KW-1185">Reference proteome</keyword>
<name>A0A813DW61_POLGL</name>
<proteinExistence type="predicted"/>
<comment type="caution">
    <text evidence="1">The sequence shown here is derived from an EMBL/GenBank/DDBJ whole genome shotgun (WGS) entry which is preliminary data.</text>
</comment>
<protein>
    <submittedName>
        <fullName evidence="1">Uncharacterized protein</fullName>
    </submittedName>
</protein>
<evidence type="ECO:0000313" key="2">
    <source>
        <dbReference type="Proteomes" id="UP000654075"/>
    </source>
</evidence>
<accession>A0A813DW61</accession>
<sequence length="130" mass="14525">MIQRSVMTFECPGSGRIFIAPAYNHREMGHKCGEEDLASFFRSETMAESQKDELWLELGRVVADQLALQPGPVWVTSERANGDARPPAWAALIVSRDCRCVIWMPYRVGHPPETQGSQLRRHRTSATGGA</sequence>
<gene>
    <name evidence="1" type="ORF">PGLA1383_LOCUS10891</name>
</gene>
<dbReference type="Proteomes" id="UP000654075">
    <property type="component" value="Unassembled WGS sequence"/>
</dbReference>
<organism evidence="1 2">
    <name type="scientific">Polarella glacialis</name>
    <name type="common">Dinoflagellate</name>
    <dbReference type="NCBI Taxonomy" id="89957"/>
    <lineage>
        <taxon>Eukaryota</taxon>
        <taxon>Sar</taxon>
        <taxon>Alveolata</taxon>
        <taxon>Dinophyceae</taxon>
        <taxon>Suessiales</taxon>
        <taxon>Suessiaceae</taxon>
        <taxon>Polarella</taxon>
    </lineage>
</organism>